<evidence type="ECO:0000313" key="2">
    <source>
        <dbReference type="EMBL" id="MED6281875.1"/>
    </source>
</evidence>
<comment type="caution">
    <text evidence="2">The sequence shown here is derived from an EMBL/GenBank/DDBJ whole genome shotgun (WGS) entry which is preliminary data.</text>
</comment>
<keyword evidence="1" id="KW-0812">Transmembrane</keyword>
<accession>A0ABU7E546</accession>
<protein>
    <submittedName>
        <fullName evidence="2">Uncharacterized protein</fullName>
    </submittedName>
</protein>
<organism evidence="2 3">
    <name type="scientific">Characodon lateralis</name>
    <dbReference type="NCBI Taxonomy" id="208331"/>
    <lineage>
        <taxon>Eukaryota</taxon>
        <taxon>Metazoa</taxon>
        <taxon>Chordata</taxon>
        <taxon>Craniata</taxon>
        <taxon>Vertebrata</taxon>
        <taxon>Euteleostomi</taxon>
        <taxon>Actinopterygii</taxon>
        <taxon>Neopterygii</taxon>
        <taxon>Teleostei</taxon>
        <taxon>Neoteleostei</taxon>
        <taxon>Acanthomorphata</taxon>
        <taxon>Ovalentaria</taxon>
        <taxon>Atherinomorphae</taxon>
        <taxon>Cyprinodontiformes</taxon>
        <taxon>Goodeidae</taxon>
        <taxon>Characodon</taxon>
    </lineage>
</organism>
<name>A0ABU7E546_9TELE</name>
<feature type="transmembrane region" description="Helical" evidence="1">
    <location>
        <begin position="21"/>
        <end position="40"/>
    </location>
</feature>
<gene>
    <name evidence="2" type="ORF">CHARACLAT_026319</name>
</gene>
<keyword evidence="1" id="KW-0472">Membrane</keyword>
<proteinExistence type="predicted"/>
<dbReference type="Proteomes" id="UP001352852">
    <property type="component" value="Unassembled WGS sequence"/>
</dbReference>
<keyword evidence="1" id="KW-1133">Transmembrane helix</keyword>
<keyword evidence="3" id="KW-1185">Reference proteome</keyword>
<feature type="transmembrane region" description="Helical" evidence="1">
    <location>
        <begin position="47"/>
        <end position="68"/>
    </location>
</feature>
<evidence type="ECO:0000313" key="3">
    <source>
        <dbReference type="Proteomes" id="UP001352852"/>
    </source>
</evidence>
<reference evidence="2 3" key="1">
    <citation type="submission" date="2021-06" db="EMBL/GenBank/DDBJ databases">
        <authorList>
            <person name="Palmer J.M."/>
        </authorList>
    </citation>
    <scope>NUCLEOTIDE SEQUENCE [LARGE SCALE GENOMIC DNA]</scope>
    <source>
        <strain evidence="2 3">CL_MEX2019</strain>
        <tissue evidence="2">Muscle</tissue>
    </source>
</reference>
<dbReference type="EMBL" id="JAHUTJ010044145">
    <property type="protein sequence ID" value="MED6281875.1"/>
    <property type="molecule type" value="Genomic_DNA"/>
</dbReference>
<sequence>MGMRADWSCTRVQWSRLLGGFWYRFGIGALCCVLSSTVWCAVEVGKVFLACAALAFVCECCGLGITGLSAETGVFDLGIVWILLDLGPWLRWPVHRLERGGASGSGRGFLVRQCDVASLW</sequence>
<evidence type="ECO:0000256" key="1">
    <source>
        <dbReference type="SAM" id="Phobius"/>
    </source>
</evidence>